<evidence type="ECO:0000313" key="6">
    <source>
        <dbReference type="Proteomes" id="UP000521032"/>
    </source>
</evidence>
<keyword evidence="6" id="KW-1185">Reference proteome</keyword>
<protein>
    <recommendedName>
        <fullName evidence="4">tRNA(Met) cytidine acetate ligase</fullName>
        <ecNumber evidence="4">6.3.4.-</ecNumber>
    </recommendedName>
</protein>
<comment type="function">
    <text evidence="4">Catalyzes the formation of N(4)-acetylcytidine (ac(4)C) at the wobble position of elongator tRNA(Met), using acetate and ATP as substrates. First activates an acetate ion to form acetyladenylate (Ac-AMP) and then transfers the acetyl group to tRNA to form ac(4)C34.</text>
</comment>
<dbReference type="Pfam" id="PF05636">
    <property type="entry name" value="HIGH_NTase1"/>
    <property type="match status" value="1"/>
</dbReference>
<keyword evidence="4" id="KW-0820">tRNA-binding</keyword>
<dbReference type="Gene3D" id="3.40.50.620">
    <property type="entry name" value="HUPs"/>
    <property type="match status" value="1"/>
</dbReference>
<feature type="binding site" evidence="4">
    <location>
        <position position="176"/>
    </location>
    <ligand>
        <name>ATP</name>
        <dbReference type="ChEBI" id="CHEBI:30616"/>
    </ligand>
</feature>
<keyword evidence="4" id="KW-0067">ATP-binding</keyword>
<dbReference type="EMBL" id="CAJEWE010000010">
    <property type="protein sequence ID" value="CAD2075863.1"/>
    <property type="molecule type" value="Genomic_DNA"/>
</dbReference>
<reference evidence="5 6" key="1">
    <citation type="submission" date="2020-07" db="EMBL/GenBank/DDBJ databases">
        <authorList>
            <person name="Criscuolo A."/>
        </authorList>
    </citation>
    <scope>NUCLEOTIDE SEQUENCE [LARGE SCALE GENOMIC DNA]</scope>
    <source>
        <strain evidence="6">CIP 111030</strain>
    </source>
</reference>
<dbReference type="PANTHER" id="PTHR37825:SF1">
    <property type="entry name" value="TRNA(MET) CYTIDINE ACETATE LIGASE"/>
    <property type="match status" value="1"/>
</dbReference>
<dbReference type="InterPro" id="IPR008513">
    <property type="entry name" value="tRNA(Met)_cyd_acetate_ligase"/>
</dbReference>
<comment type="similarity">
    <text evidence="4">Belongs to the TmcAL family.</text>
</comment>
<comment type="caution">
    <text evidence="4">Lacks conserved residue(s) required for the propagation of feature annotation.</text>
</comment>
<keyword evidence="4" id="KW-0963">Cytoplasm</keyword>
<dbReference type="SUPFAM" id="SSF52374">
    <property type="entry name" value="Nucleotidylyl transferase"/>
    <property type="match status" value="1"/>
</dbReference>
<name>A0A6V7REL5_9BACL</name>
<dbReference type="PANTHER" id="PTHR37825">
    <property type="entry name" value="TRNA(MET) CYTIDINE ACETATE LIGASE"/>
    <property type="match status" value="1"/>
</dbReference>
<dbReference type="InterPro" id="IPR004821">
    <property type="entry name" value="Cyt_trans-like"/>
</dbReference>
<dbReference type="NCBIfam" id="TIGR00125">
    <property type="entry name" value="cyt_tran_rel"/>
    <property type="match status" value="1"/>
</dbReference>
<evidence type="ECO:0000256" key="4">
    <source>
        <dbReference type="HAMAP-Rule" id="MF_01539"/>
    </source>
</evidence>
<evidence type="ECO:0000313" key="5">
    <source>
        <dbReference type="EMBL" id="CAD2075863.1"/>
    </source>
</evidence>
<comment type="catalytic activity">
    <reaction evidence="4">
        <text>cytidine(34) in elongator tRNA(Met) + acetate + ATP = N(4)-acetylcytidine(34) in elongator tRNA(Met) + AMP + diphosphate</text>
        <dbReference type="Rhea" id="RHEA:58144"/>
        <dbReference type="Rhea" id="RHEA-COMP:10693"/>
        <dbReference type="Rhea" id="RHEA-COMP:10694"/>
        <dbReference type="ChEBI" id="CHEBI:30089"/>
        <dbReference type="ChEBI" id="CHEBI:30616"/>
        <dbReference type="ChEBI" id="CHEBI:33019"/>
        <dbReference type="ChEBI" id="CHEBI:74900"/>
        <dbReference type="ChEBI" id="CHEBI:82748"/>
        <dbReference type="ChEBI" id="CHEBI:456215"/>
    </reaction>
</comment>
<evidence type="ECO:0000256" key="1">
    <source>
        <dbReference type="ARBA" id="ARBA00022598"/>
    </source>
</evidence>
<proteinExistence type="inferred from homology"/>
<dbReference type="HAMAP" id="MF_01539">
    <property type="entry name" value="TmcAL"/>
    <property type="match status" value="1"/>
</dbReference>
<dbReference type="GO" id="GO:0005524">
    <property type="term" value="F:ATP binding"/>
    <property type="evidence" value="ECO:0007669"/>
    <property type="project" value="UniProtKB-KW"/>
</dbReference>
<evidence type="ECO:0000256" key="2">
    <source>
        <dbReference type="ARBA" id="ARBA00022694"/>
    </source>
</evidence>
<keyword evidence="4" id="KW-0547">Nucleotide-binding</keyword>
<keyword evidence="1 4" id="KW-0436">Ligase</keyword>
<dbReference type="RefSeq" id="WP_186086903.1">
    <property type="nucleotide sequence ID" value="NZ_BMDB01000001.1"/>
</dbReference>
<feature type="binding site" evidence="4">
    <location>
        <begin position="7"/>
        <end position="20"/>
    </location>
    <ligand>
        <name>ATP</name>
        <dbReference type="ChEBI" id="CHEBI:30616"/>
    </ligand>
</feature>
<dbReference type="GO" id="GO:0006400">
    <property type="term" value="P:tRNA modification"/>
    <property type="evidence" value="ECO:0007669"/>
    <property type="project" value="UniProtKB-UniRule"/>
</dbReference>
<feature type="binding site" evidence="4">
    <location>
        <position position="100"/>
    </location>
    <ligand>
        <name>ATP</name>
        <dbReference type="ChEBI" id="CHEBI:30616"/>
    </ligand>
</feature>
<dbReference type="GO" id="GO:0016879">
    <property type="term" value="F:ligase activity, forming carbon-nitrogen bonds"/>
    <property type="evidence" value="ECO:0007669"/>
    <property type="project" value="UniProtKB-UniRule"/>
</dbReference>
<dbReference type="GO" id="GO:0000049">
    <property type="term" value="F:tRNA binding"/>
    <property type="evidence" value="ECO:0007669"/>
    <property type="project" value="UniProtKB-KW"/>
</dbReference>
<gene>
    <name evidence="4 5" type="primary">tmcAL</name>
    <name evidence="5" type="ORF">JEOSCH030_00924</name>
</gene>
<dbReference type="Proteomes" id="UP000521032">
    <property type="component" value="Unassembled WGS sequence"/>
</dbReference>
<sequence>MKILSLITEYNPLHNGHLYHIKKAKELVDPDVTIAIMSGNFTQRGELAVINKFDRAKEVIKHVDLVIELPLINAISYADDFAIGAVKMAMELGTTDICFGSESGDMAAFKEALKNEQEINQDELKELIKSGMSYPRAIETLTDNSLLSEPNNTLGISYMKAIEMLGANITPHTIKRKGTGFHDTHDELQEFQSATGLRKLLKDKDQQTAEKYMPYRLARKIIERGVVDNETMFKTLKAILLRSTEDELKSIYMMTEGLENRLIEYIKQAESYAEFLTLIKTKRYTWTRLSRLLIYVLLNITEYDVSETELPTAVRVLAMNVTGQYYLSTLKDKHIFTNINKKSRQYFKDEIKATEIYNTLTGTTMNDFNTPVIIHRRV</sequence>
<evidence type="ECO:0000256" key="3">
    <source>
        <dbReference type="ARBA" id="ARBA00022884"/>
    </source>
</evidence>
<comment type="subcellular location">
    <subcellularLocation>
        <location evidence="4">Cytoplasm</location>
    </subcellularLocation>
</comment>
<feature type="binding site" evidence="4">
    <location>
        <position position="151"/>
    </location>
    <ligand>
        <name>ATP</name>
        <dbReference type="ChEBI" id="CHEBI:30616"/>
    </ligand>
</feature>
<organism evidence="5 6">
    <name type="scientific">Phocicoccus schoeneichii</name>
    <dbReference type="NCBI Taxonomy" id="1812261"/>
    <lineage>
        <taxon>Bacteria</taxon>
        <taxon>Bacillati</taxon>
        <taxon>Bacillota</taxon>
        <taxon>Bacilli</taxon>
        <taxon>Bacillales</taxon>
        <taxon>Salinicoccaceae</taxon>
        <taxon>Phocicoccus</taxon>
    </lineage>
</organism>
<accession>A0A6V7REL5</accession>
<dbReference type="GO" id="GO:0005737">
    <property type="term" value="C:cytoplasm"/>
    <property type="evidence" value="ECO:0007669"/>
    <property type="project" value="UniProtKB-SubCell"/>
</dbReference>
<keyword evidence="2 4" id="KW-0819">tRNA processing</keyword>
<comment type="caution">
    <text evidence="5">The sequence shown here is derived from an EMBL/GenBank/DDBJ whole genome shotgun (WGS) entry which is preliminary data.</text>
</comment>
<dbReference type="NCBIfam" id="NF010191">
    <property type="entry name" value="PRK13670.1"/>
    <property type="match status" value="1"/>
</dbReference>
<dbReference type="EC" id="6.3.4.-" evidence="4"/>
<keyword evidence="3 4" id="KW-0694">RNA-binding</keyword>
<dbReference type="AlphaFoldDB" id="A0A6V7REL5"/>
<dbReference type="InterPro" id="IPR014729">
    <property type="entry name" value="Rossmann-like_a/b/a_fold"/>
</dbReference>